<feature type="repeat" description="TPR" evidence="3">
    <location>
        <begin position="241"/>
        <end position="274"/>
    </location>
</feature>
<dbReference type="AlphaFoldDB" id="A0A8S1XZW3"/>
<evidence type="ECO:0000313" key="5">
    <source>
        <dbReference type="Proteomes" id="UP000683925"/>
    </source>
</evidence>
<feature type="repeat" description="TPR" evidence="3">
    <location>
        <begin position="207"/>
        <end position="240"/>
    </location>
</feature>
<dbReference type="OMA" id="KEHEFYG"/>
<keyword evidence="5" id="KW-1185">Reference proteome</keyword>
<keyword evidence="2 3" id="KW-0802">TPR repeat</keyword>
<proteinExistence type="predicted"/>
<dbReference type="InterPro" id="IPR051685">
    <property type="entry name" value="Ycf3/AcsC/BcsC/TPR_MFPF"/>
</dbReference>
<sequence>MAEFHCRYEDHLEQAILGFCINIGCHQTPQFCFQCFNTNQKQHQAQCLGFSTIKELIQEYIQKEHEFYGRLQNFESSFNNFINQMQKKAQNNLKKLQKMSEFLTKGEYLKFKSDIKFFRKYHSKVDETEKSKFITSINSIVSALENIKQDYIRIDDQINALTDDNNQQYMSRAKSYFEKSEQLLREGQFKEALSALNESLSMGYNHDFVYNLKGLILQNLNKLDEAIDCFDLARNINPNSENAHSNLGASLINQGKFTEGLQIIKTTIELNPKNEKAYYLKGFALYKLDKYQESQYAYEEAIKLNNRWDNAYQGKGNKYMQIFNRQIVTQTQQIQRSPLMFLNCNQSKQKQR</sequence>
<dbReference type="PROSITE" id="PS50005">
    <property type="entry name" value="TPR"/>
    <property type="match status" value="3"/>
</dbReference>
<evidence type="ECO:0000313" key="4">
    <source>
        <dbReference type="EMBL" id="CAD8207006.1"/>
    </source>
</evidence>
<feature type="repeat" description="TPR" evidence="3">
    <location>
        <begin position="275"/>
        <end position="308"/>
    </location>
</feature>
<dbReference type="Proteomes" id="UP000683925">
    <property type="component" value="Unassembled WGS sequence"/>
</dbReference>
<keyword evidence="1" id="KW-0677">Repeat</keyword>
<evidence type="ECO:0008006" key="6">
    <source>
        <dbReference type="Google" id="ProtNLM"/>
    </source>
</evidence>
<dbReference type="Pfam" id="PF12895">
    <property type="entry name" value="ANAPC3"/>
    <property type="match status" value="1"/>
</dbReference>
<dbReference type="PANTHER" id="PTHR44943:SF4">
    <property type="entry name" value="TPR REPEAT-CONTAINING PROTEIN MJ0798"/>
    <property type="match status" value="1"/>
</dbReference>
<evidence type="ECO:0000256" key="3">
    <source>
        <dbReference type="PROSITE-ProRule" id="PRU00339"/>
    </source>
</evidence>
<name>A0A8S1XZW3_PAROT</name>
<evidence type="ECO:0000256" key="1">
    <source>
        <dbReference type="ARBA" id="ARBA00022737"/>
    </source>
</evidence>
<dbReference type="EMBL" id="CAJJDP010000140">
    <property type="protein sequence ID" value="CAD8207006.1"/>
    <property type="molecule type" value="Genomic_DNA"/>
</dbReference>
<dbReference type="OrthoDB" id="317845at2759"/>
<reference evidence="4" key="1">
    <citation type="submission" date="2021-01" db="EMBL/GenBank/DDBJ databases">
        <authorList>
            <consortium name="Genoscope - CEA"/>
            <person name="William W."/>
        </authorList>
    </citation>
    <scope>NUCLEOTIDE SEQUENCE</scope>
</reference>
<organism evidence="4 5">
    <name type="scientific">Paramecium octaurelia</name>
    <dbReference type="NCBI Taxonomy" id="43137"/>
    <lineage>
        <taxon>Eukaryota</taxon>
        <taxon>Sar</taxon>
        <taxon>Alveolata</taxon>
        <taxon>Ciliophora</taxon>
        <taxon>Intramacronucleata</taxon>
        <taxon>Oligohymenophorea</taxon>
        <taxon>Peniculida</taxon>
        <taxon>Parameciidae</taxon>
        <taxon>Paramecium</taxon>
    </lineage>
</organism>
<evidence type="ECO:0000256" key="2">
    <source>
        <dbReference type="ARBA" id="ARBA00022803"/>
    </source>
</evidence>
<dbReference type="SMART" id="SM00028">
    <property type="entry name" value="TPR"/>
    <property type="match status" value="4"/>
</dbReference>
<accession>A0A8S1XZW3</accession>
<protein>
    <recommendedName>
        <fullName evidence="6">Tetratricopeptide repeat protein</fullName>
    </recommendedName>
</protein>
<dbReference type="InterPro" id="IPR019734">
    <property type="entry name" value="TPR_rpt"/>
</dbReference>
<gene>
    <name evidence="4" type="ORF">POCTA_138.1.T1390161</name>
</gene>
<comment type="caution">
    <text evidence="4">The sequence shown here is derived from an EMBL/GenBank/DDBJ whole genome shotgun (WGS) entry which is preliminary data.</text>
</comment>
<dbReference type="PANTHER" id="PTHR44943">
    <property type="entry name" value="CELLULOSE SYNTHASE OPERON PROTEIN C"/>
    <property type="match status" value="1"/>
</dbReference>